<evidence type="ECO:0000256" key="3">
    <source>
        <dbReference type="ARBA" id="ARBA00023002"/>
    </source>
</evidence>
<evidence type="ECO:0000256" key="5">
    <source>
        <dbReference type="SAM" id="Phobius"/>
    </source>
</evidence>
<feature type="transmembrane region" description="Helical" evidence="5">
    <location>
        <begin position="520"/>
        <end position="540"/>
    </location>
</feature>
<proteinExistence type="inferred from homology"/>
<evidence type="ECO:0000256" key="4">
    <source>
        <dbReference type="SAM" id="MobiDB-lite"/>
    </source>
</evidence>
<keyword evidence="3" id="KW-0560">Oxidoreductase</keyword>
<comment type="similarity">
    <text evidence="1">Belongs to the short-chain dehydrogenases/reductases (SDR) family.</text>
</comment>
<evidence type="ECO:0000313" key="7">
    <source>
        <dbReference type="Proteomes" id="UP000815677"/>
    </source>
</evidence>
<feature type="transmembrane region" description="Helical" evidence="5">
    <location>
        <begin position="409"/>
        <end position="430"/>
    </location>
</feature>
<accession>A0ABQ0L2X6</accession>
<keyword evidence="2" id="KW-0521">NADP</keyword>
<keyword evidence="5" id="KW-0472">Membrane</keyword>
<keyword evidence="7" id="KW-1185">Reference proteome</keyword>
<reference evidence="6" key="1">
    <citation type="submission" date="2014-09" db="EMBL/GenBank/DDBJ databases">
        <title>Genome sequence of the luminous mushroom Mycena chlorophos for searching fungal bioluminescence genes.</title>
        <authorList>
            <person name="Tanaka Y."/>
            <person name="Kasuga D."/>
            <person name="Oba Y."/>
            <person name="Hase S."/>
            <person name="Sato K."/>
            <person name="Oba Y."/>
            <person name="Sakakibara Y."/>
        </authorList>
    </citation>
    <scope>NUCLEOTIDE SEQUENCE</scope>
</reference>
<feature type="compositionally biased region" description="Polar residues" evidence="4">
    <location>
        <begin position="929"/>
        <end position="938"/>
    </location>
</feature>
<feature type="transmembrane region" description="Helical" evidence="5">
    <location>
        <begin position="586"/>
        <end position="613"/>
    </location>
</feature>
<organism evidence="6 7">
    <name type="scientific">Mycena chlorophos</name>
    <name type="common">Agaric fungus</name>
    <name type="synonym">Agaricus chlorophos</name>
    <dbReference type="NCBI Taxonomy" id="658473"/>
    <lineage>
        <taxon>Eukaryota</taxon>
        <taxon>Fungi</taxon>
        <taxon>Dikarya</taxon>
        <taxon>Basidiomycota</taxon>
        <taxon>Agaricomycotina</taxon>
        <taxon>Agaricomycetes</taxon>
        <taxon>Agaricomycetidae</taxon>
        <taxon>Agaricales</taxon>
        <taxon>Marasmiineae</taxon>
        <taxon>Mycenaceae</taxon>
        <taxon>Mycena</taxon>
    </lineage>
</organism>
<dbReference type="SUPFAM" id="SSF51735">
    <property type="entry name" value="NAD(P)-binding Rossmann-fold domains"/>
    <property type="match status" value="1"/>
</dbReference>
<dbReference type="PANTHER" id="PTHR24320">
    <property type="entry name" value="RETINOL DEHYDROGENASE"/>
    <property type="match status" value="1"/>
</dbReference>
<dbReference type="EMBL" id="DF841400">
    <property type="protein sequence ID" value="GAT45496.1"/>
    <property type="molecule type" value="Genomic_DNA"/>
</dbReference>
<dbReference type="InterPro" id="IPR036291">
    <property type="entry name" value="NAD(P)-bd_dom_sf"/>
</dbReference>
<dbReference type="Pfam" id="PF00106">
    <property type="entry name" value="adh_short"/>
    <property type="match status" value="1"/>
</dbReference>
<gene>
    <name evidence="6" type="ORF">MCHLO_03071</name>
</gene>
<protein>
    <submittedName>
        <fullName evidence="6">Short-chain dehydrogenase/reductase family protein</fullName>
    </submittedName>
</protein>
<keyword evidence="5" id="KW-0812">Transmembrane</keyword>
<dbReference type="PRINTS" id="PR00081">
    <property type="entry name" value="GDHRDH"/>
</dbReference>
<evidence type="ECO:0000256" key="2">
    <source>
        <dbReference type="ARBA" id="ARBA00022857"/>
    </source>
</evidence>
<dbReference type="InterPro" id="IPR002347">
    <property type="entry name" value="SDR_fam"/>
</dbReference>
<evidence type="ECO:0000256" key="1">
    <source>
        <dbReference type="ARBA" id="ARBA00006484"/>
    </source>
</evidence>
<keyword evidence="5" id="KW-1133">Transmembrane helix</keyword>
<dbReference type="Proteomes" id="UP000815677">
    <property type="component" value="Unassembled WGS sequence"/>
</dbReference>
<evidence type="ECO:0000313" key="6">
    <source>
        <dbReference type="EMBL" id="GAT45496.1"/>
    </source>
</evidence>
<feature type="region of interest" description="Disordered" evidence="4">
    <location>
        <begin position="920"/>
        <end position="996"/>
    </location>
</feature>
<dbReference type="Gene3D" id="3.40.50.720">
    <property type="entry name" value="NAD(P)-binding Rossmann-like Domain"/>
    <property type="match status" value="1"/>
</dbReference>
<dbReference type="PANTHER" id="PTHR24320:SF282">
    <property type="entry name" value="WW DOMAIN-CONTAINING OXIDOREDUCTASE"/>
    <property type="match status" value="1"/>
</dbReference>
<feature type="transmembrane region" description="Helical" evidence="5">
    <location>
        <begin position="436"/>
        <end position="460"/>
    </location>
</feature>
<name>A0ABQ0L2X6_MYCCL</name>
<sequence>MGGILERISPPKFNPERDIPDLTGKVIIVTGGNTGIGYETVKQLLLKNAKVYLAARSPEKANAAIETLRAETKSKGTAVFLALDLSDLESVKKAAADFLEKETKLDVLINNAGVMNSPPDMLTKQGYDLQFGTNVIGHYLFTTLLLPALRSASTDTIPARVVHVSSAAHPFAPGRGIEFVSIKDGEERNAWVKKNEGFMLPWRLYGQSKIGNIYLGNYFARTYPEFLVSCSLHPGAIRSELGRHTAGVSGVLNSVFSFALKPTPMGAITQLWAATVAAPSEITGQYLVPWGRVTKPDKRALDEKIEEEMIVFGSPFPKDPASGPTCRAPALNGWRSFAAELPSTVAADGLTAKSFTVRMHPTPGPLVTVNIKELAHFSTLFASTSSHHRWREMVGRLRAFLFSQTARVYTLRGLVLASAIALAALLLLWLNQDIFVLIFLGPANLIRFVCGGAGCLLVIIHHLYIASPWAVPKIWVAVPDLLLLGVELGLIATPMKLSSGPLDFALTVALSDSVDGIHPMLVYFGAGGAAILLLCFSIAFRAATLAARGPLGLLGGCSPVYPPYNLKTIFLNRTLTRPLVRGESRLILFIRAFFITCIAIAVPAFAIYTIVILPSQSIVYARQISQPTDFEFPSVPIAFMLECFGSSAAQCAGFDVNINNGFESGPGTNYTNLNSPAIITVPSTLYEAGFFALTVDFTQTLSGSNVSANFAEGSFVAVSITPVQASSRVGSLLPPNWPSNVDAPPANLSTIPHVIVPAEPMMLLQGDQLVGLLQWTVEQTLHPSLEYVVTPQASALRPVPGAPALSPTSPLASLRLFDSNQIKYYQQRDDASVLSGISDLGGFWTFVDGAFALLFGANFIYFAFGHRPLSALGVIHLFQRRTLVRNWNEDFPALHTEGGQPGSDSAGIVAFVRERLVGVGVPPPRTTRTDGASESGSETDLELKEVENSSFDEPDDLRTPLAQRFERPNAADALPPLKPLRGAGRPRGWSRNDAAV</sequence>